<organism evidence="1 2">
    <name type="scientific">Neobacillus bataviensis LMG 21833</name>
    <dbReference type="NCBI Taxonomy" id="1117379"/>
    <lineage>
        <taxon>Bacteria</taxon>
        <taxon>Bacillati</taxon>
        <taxon>Bacillota</taxon>
        <taxon>Bacilli</taxon>
        <taxon>Bacillales</taxon>
        <taxon>Bacillaceae</taxon>
        <taxon>Neobacillus</taxon>
    </lineage>
</organism>
<dbReference type="PATRIC" id="fig|1117379.3.peg.2189"/>
<dbReference type="AlphaFoldDB" id="K6DM83"/>
<keyword evidence="2" id="KW-1185">Reference proteome</keyword>
<evidence type="ECO:0000313" key="2">
    <source>
        <dbReference type="Proteomes" id="UP000006316"/>
    </source>
</evidence>
<dbReference type="EMBL" id="AJLS01000057">
    <property type="protein sequence ID" value="EKN69283.1"/>
    <property type="molecule type" value="Genomic_DNA"/>
</dbReference>
<dbReference type="Proteomes" id="UP000006316">
    <property type="component" value="Unassembled WGS sequence"/>
</dbReference>
<name>K6DM83_9BACI</name>
<sequence length="271" mass="31303">MAIQREYGKVRATVDSILPGAELIQLKGFANGNESYDVAKETITRGYTKDKFQGLSDKTADLKVMGQYWIGAVVPKGYIVIDSDNAAEGERIYKLLKSEGISFHSIRTPKGYQFLFKYTGEPFNQSVKWFTTLGVTIDTRNAQKGYIVFPTDNTEGRVIEHISGTDLDELPHYLIPRRVADSIRDKETGFIDTFLLDDGSRDVMMTKWRGRFWAWNMDEEQYRESMMLIWKYFIDDKDSFPDRQMDKHIAKSMEFEYTPAIKKSNMLQSIN</sequence>
<evidence type="ECO:0000313" key="1">
    <source>
        <dbReference type="EMBL" id="EKN69283.1"/>
    </source>
</evidence>
<accession>K6DM83</accession>
<proteinExistence type="predicted"/>
<dbReference type="RefSeq" id="WP_007085114.1">
    <property type="nucleotide sequence ID" value="NZ_AJLS01000057.1"/>
</dbReference>
<dbReference type="eggNOG" id="COG3378">
    <property type="taxonomic scope" value="Bacteria"/>
</dbReference>
<reference evidence="1 2" key="1">
    <citation type="journal article" date="2012" name="Front. Microbiol.">
        <title>Redundancy and modularity in membrane-associated dissimilatory nitrate reduction in Bacillus.</title>
        <authorList>
            <person name="Heylen K."/>
            <person name="Keltjens J."/>
        </authorList>
    </citation>
    <scope>NUCLEOTIDE SEQUENCE [LARGE SCALE GENOMIC DNA]</scope>
    <source>
        <strain evidence="2">LMG 21833T</strain>
    </source>
</reference>
<dbReference type="OrthoDB" id="9763644at2"/>
<dbReference type="STRING" id="1117379.BABA_10486"/>
<protein>
    <submittedName>
        <fullName evidence="1">Phage associated DNA primase</fullName>
    </submittedName>
</protein>
<gene>
    <name evidence="1" type="ORF">BABA_10486</name>
</gene>
<comment type="caution">
    <text evidence="1">The sequence shown here is derived from an EMBL/GenBank/DDBJ whole genome shotgun (WGS) entry which is preliminary data.</text>
</comment>